<dbReference type="AlphaFoldDB" id="A0A7S9LUR0"/>
<evidence type="ECO:0000259" key="6">
    <source>
        <dbReference type="PROSITE" id="PS50983"/>
    </source>
</evidence>
<protein>
    <submittedName>
        <fullName evidence="7">ABC transporter substrate-binding protein</fullName>
    </submittedName>
</protein>
<organism evidence="7 8">
    <name type="scientific">Pontivivens ytuae</name>
    <dbReference type="NCBI Taxonomy" id="2789856"/>
    <lineage>
        <taxon>Bacteria</taxon>
        <taxon>Pseudomonadati</taxon>
        <taxon>Pseudomonadota</taxon>
        <taxon>Alphaproteobacteria</taxon>
        <taxon>Rhodobacterales</taxon>
        <taxon>Paracoccaceae</taxon>
        <taxon>Pontivivens</taxon>
    </lineage>
</organism>
<accession>A0A7S9LUR0</accession>
<sequence length="239" mass="25756">MDGYDTSEVEWVGSYRGPIDPEAIAAMEPDLIVASPWPPEAPEMLGGIAPVVVIDMFEQPLDVALMQFADLVNRTEQAEALQADFAAKAEAVRIDLGAALQTTTTSFLTYAEEDDQFYPANPTQALGMVLRALQPVRPEPEQNLGTQREYRAMETIGAHEADVMFQLVFDADDGGTSDAHQAFTSHPLVEVLPVAQADQIIALNGIAMVGSAWGKAMNGLDQVAAALTDPTLNRELVVE</sequence>
<dbReference type="Pfam" id="PF01497">
    <property type="entry name" value="Peripla_BP_2"/>
    <property type="match status" value="1"/>
</dbReference>
<keyword evidence="5" id="KW-0732">Signal</keyword>
<keyword evidence="8" id="KW-1185">Reference proteome</keyword>
<dbReference type="GO" id="GO:0030288">
    <property type="term" value="C:outer membrane-bounded periplasmic space"/>
    <property type="evidence" value="ECO:0007669"/>
    <property type="project" value="TreeGrafter"/>
</dbReference>
<proteinExistence type="inferred from homology"/>
<evidence type="ECO:0000256" key="4">
    <source>
        <dbReference type="ARBA" id="ARBA00022496"/>
    </source>
</evidence>
<evidence type="ECO:0000313" key="7">
    <source>
        <dbReference type="EMBL" id="QPH55629.1"/>
    </source>
</evidence>
<evidence type="ECO:0000256" key="5">
    <source>
        <dbReference type="ARBA" id="ARBA00022729"/>
    </source>
</evidence>
<dbReference type="EMBL" id="CP064942">
    <property type="protein sequence ID" value="QPH55629.1"/>
    <property type="molecule type" value="Genomic_DNA"/>
</dbReference>
<keyword evidence="4" id="KW-0408">Iron</keyword>
<keyword evidence="4" id="KW-0406">Ion transport</keyword>
<name>A0A7S9LUR0_9RHOB</name>
<evidence type="ECO:0000256" key="2">
    <source>
        <dbReference type="ARBA" id="ARBA00008814"/>
    </source>
</evidence>
<feature type="domain" description="Fe/B12 periplasmic-binding" evidence="6">
    <location>
        <begin position="1"/>
        <end position="231"/>
    </location>
</feature>
<dbReference type="PANTHER" id="PTHR30532">
    <property type="entry name" value="IRON III DICITRATE-BINDING PERIPLASMIC PROTEIN"/>
    <property type="match status" value="1"/>
</dbReference>
<dbReference type="Proteomes" id="UP000594800">
    <property type="component" value="Chromosome"/>
</dbReference>
<keyword evidence="3" id="KW-0813">Transport</keyword>
<evidence type="ECO:0000256" key="1">
    <source>
        <dbReference type="ARBA" id="ARBA00004196"/>
    </source>
</evidence>
<gene>
    <name evidence="7" type="ORF">I0K15_07845</name>
</gene>
<dbReference type="InterPro" id="IPR002491">
    <property type="entry name" value="ABC_transptr_periplasmic_BD"/>
</dbReference>
<dbReference type="KEGG" id="poz:I0K15_07845"/>
<dbReference type="GO" id="GO:1901678">
    <property type="term" value="P:iron coordination entity transport"/>
    <property type="evidence" value="ECO:0007669"/>
    <property type="project" value="UniProtKB-ARBA"/>
</dbReference>
<dbReference type="Gene3D" id="3.40.50.1980">
    <property type="entry name" value="Nitrogenase molybdenum iron protein domain"/>
    <property type="match status" value="2"/>
</dbReference>
<comment type="similarity">
    <text evidence="2">Belongs to the bacterial solute-binding protein 8 family.</text>
</comment>
<dbReference type="PANTHER" id="PTHR30532:SF24">
    <property type="entry name" value="FERRIC ENTEROBACTIN-BINDING PERIPLASMIC PROTEIN FEPB"/>
    <property type="match status" value="1"/>
</dbReference>
<comment type="subcellular location">
    <subcellularLocation>
        <location evidence="1">Cell envelope</location>
    </subcellularLocation>
</comment>
<dbReference type="SUPFAM" id="SSF53807">
    <property type="entry name" value="Helical backbone' metal receptor"/>
    <property type="match status" value="1"/>
</dbReference>
<dbReference type="InterPro" id="IPR051313">
    <property type="entry name" value="Bact_iron-sidero_bind"/>
</dbReference>
<evidence type="ECO:0000313" key="8">
    <source>
        <dbReference type="Proteomes" id="UP000594800"/>
    </source>
</evidence>
<dbReference type="PROSITE" id="PS50983">
    <property type="entry name" value="FE_B12_PBP"/>
    <property type="match status" value="1"/>
</dbReference>
<keyword evidence="4" id="KW-0410">Iron transport</keyword>
<reference evidence="7 8" key="1">
    <citation type="submission" date="2020-11" db="EMBL/GenBank/DDBJ databases">
        <title>Description of Pontivivens ytuae sp. nov. isolated from deep sea sediment of Mariana Trench.</title>
        <authorList>
            <person name="Wang Z."/>
            <person name="Sun Q.-L."/>
            <person name="Xu X.-D."/>
            <person name="Tang Y.-Z."/>
            <person name="Zhang J."/>
        </authorList>
    </citation>
    <scope>NUCLEOTIDE SEQUENCE [LARGE SCALE GENOMIC DNA]</scope>
    <source>
        <strain evidence="7 8">MT2928</strain>
    </source>
</reference>
<evidence type="ECO:0000256" key="3">
    <source>
        <dbReference type="ARBA" id="ARBA00022448"/>
    </source>
</evidence>